<keyword evidence="1" id="KW-1133">Transmembrane helix</keyword>
<dbReference type="EMBL" id="CAVNYO010000138">
    <property type="protein sequence ID" value="CAK5268107.1"/>
    <property type="molecule type" value="Genomic_DNA"/>
</dbReference>
<protein>
    <submittedName>
        <fullName evidence="2">Uncharacterized protein</fullName>
    </submittedName>
</protein>
<evidence type="ECO:0000313" key="4">
    <source>
        <dbReference type="Proteomes" id="UP001295794"/>
    </source>
</evidence>
<reference evidence="2" key="1">
    <citation type="submission" date="2023-11" db="EMBL/GenBank/DDBJ databases">
        <authorList>
            <person name="De Vega J J."/>
            <person name="De Vega J J."/>
        </authorList>
    </citation>
    <scope>NUCLEOTIDE SEQUENCE</scope>
</reference>
<keyword evidence="1" id="KW-0812">Transmembrane</keyword>
<evidence type="ECO:0000256" key="1">
    <source>
        <dbReference type="SAM" id="Phobius"/>
    </source>
</evidence>
<keyword evidence="1" id="KW-0472">Membrane</keyword>
<dbReference type="Proteomes" id="UP001295794">
    <property type="component" value="Unassembled WGS sequence"/>
</dbReference>
<feature type="transmembrane region" description="Helical" evidence="1">
    <location>
        <begin position="14"/>
        <end position="34"/>
    </location>
</feature>
<keyword evidence="4" id="KW-1185">Reference proteome</keyword>
<dbReference type="AlphaFoldDB" id="A0AAD2JY04"/>
<evidence type="ECO:0000313" key="3">
    <source>
        <dbReference type="EMBL" id="CAK5273369.1"/>
    </source>
</evidence>
<proteinExistence type="predicted"/>
<organism evidence="2 4">
    <name type="scientific">Mycena citricolor</name>
    <dbReference type="NCBI Taxonomy" id="2018698"/>
    <lineage>
        <taxon>Eukaryota</taxon>
        <taxon>Fungi</taxon>
        <taxon>Dikarya</taxon>
        <taxon>Basidiomycota</taxon>
        <taxon>Agaricomycotina</taxon>
        <taxon>Agaricomycetes</taxon>
        <taxon>Agaricomycetidae</taxon>
        <taxon>Agaricales</taxon>
        <taxon>Marasmiineae</taxon>
        <taxon>Mycenaceae</taxon>
        <taxon>Mycena</taxon>
    </lineage>
</organism>
<dbReference type="EMBL" id="CAVNYO010000346">
    <property type="protein sequence ID" value="CAK5273369.1"/>
    <property type="molecule type" value="Genomic_DNA"/>
</dbReference>
<gene>
    <name evidence="2" type="ORF">MYCIT1_LOCUS11160</name>
    <name evidence="3" type="ORF">MYCIT1_LOCUS19807</name>
</gene>
<name>A0AAD2JY04_9AGAR</name>
<sequence length="73" mass="8545">MFDCGSSMEHPTKFLNSSTILIFLCLIASVSDIIESRLYCRPDRIQLLGLWFSVYPSFKVMFVRRSRFYLNIA</sequence>
<evidence type="ECO:0000313" key="2">
    <source>
        <dbReference type="EMBL" id="CAK5268107.1"/>
    </source>
</evidence>
<comment type="caution">
    <text evidence="2">The sequence shown here is derived from an EMBL/GenBank/DDBJ whole genome shotgun (WGS) entry which is preliminary data.</text>
</comment>
<accession>A0AAD2JY04</accession>